<dbReference type="InterPro" id="IPR006143">
    <property type="entry name" value="RND_pump_MFP"/>
</dbReference>
<evidence type="ECO:0000259" key="5">
    <source>
        <dbReference type="Pfam" id="PF25989"/>
    </source>
</evidence>
<evidence type="ECO:0000259" key="3">
    <source>
        <dbReference type="Pfam" id="PF25954"/>
    </source>
</evidence>
<dbReference type="NCBIfam" id="TIGR01730">
    <property type="entry name" value="RND_mfp"/>
    <property type="match status" value="1"/>
</dbReference>
<sequence length="374" mass="40293">MSRKIIGIGLVLFGLIAGGVMVMSNDGRVAQNPSVPSSTISPSEIPEFPASRNQPVSIEVVAVSSQYLQETIPLPGELLPFLSVDLSSKITGIVESVSVDRGAKVKKGDILIQLRAPELQAQRREAEAELRAANVTYTRLQAAASTPGIVAGNDVELAQHHQEALTARLQSLQEMEKYLRVVTPFDGVITQRNIHPGAMVGPDGGSGQASALLRLEQIVHLRLIVPVPEAYAGSIDKGATVSFTVPAYPEETFQGVVSRIAQSVDPKTRSMPVEMDVDNQARRLAAGMFSEVRWPIRRSRPTLFVPATAVVTTTENVFVLLVKENLVEWIPVRKGSRSGSMVEVFGTLQSGDLVVIRGTDEIRPGTEIIPVPGK</sequence>
<comment type="similarity">
    <text evidence="1">Belongs to the membrane fusion protein (MFP) (TC 8.A.1) family.</text>
</comment>
<dbReference type="Gene3D" id="2.40.50.100">
    <property type="match status" value="1"/>
</dbReference>
<reference evidence="6 7" key="1">
    <citation type="submission" date="2023-01" db="EMBL/GenBank/DDBJ databases">
        <title>Cultivation and genomic characterization of new, ubiquitous marine nitrite-oxidizing bacteria from the Nitrospirales.</title>
        <authorList>
            <person name="Mueller A.J."/>
            <person name="Daebeler A."/>
            <person name="Herbold C.W."/>
            <person name="Kirkegaard R.H."/>
            <person name="Daims H."/>
        </authorList>
    </citation>
    <scope>NUCLEOTIDE SEQUENCE [LARGE SCALE GENOMIC DNA]</scope>
    <source>
        <strain evidence="6 7">VA</strain>
    </source>
</reference>
<dbReference type="Proteomes" id="UP001302719">
    <property type="component" value="Chromosome"/>
</dbReference>
<feature type="coiled-coil region" evidence="2">
    <location>
        <begin position="116"/>
        <end position="143"/>
    </location>
</feature>
<dbReference type="GO" id="GO:1990281">
    <property type="term" value="C:efflux pump complex"/>
    <property type="evidence" value="ECO:0007669"/>
    <property type="project" value="TreeGrafter"/>
</dbReference>
<evidence type="ECO:0000256" key="2">
    <source>
        <dbReference type="SAM" id="Coils"/>
    </source>
</evidence>
<proteinExistence type="inferred from homology"/>
<feature type="domain" description="YknX-like C-terminal permuted SH3-like" evidence="5">
    <location>
        <begin position="304"/>
        <end position="368"/>
    </location>
</feature>
<dbReference type="PANTHER" id="PTHR30469:SF37">
    <property type="entry name" value="RAGD PROTEIN"/>
    <property type="match status" value="1"/>
</dbReference>
<dbReference type="InterPro" id="IPR058637">
    <property type="entry name" value="YknX-like_C"/>
</dbReference>
<dbReference type="Pfam" id="PF25954">
    <property type="entry name" value="Beta-barrel_RND_2"/>
    <property type="match status" value="1"/>
</dbReference>
<protein>
    <submittedName>
        <fullName evidence="6">Efflux RND transporter periplasmic adaptor subunit</fullName>
    </submittedName>
</protein>
<dbReference type="InterPro" id="IPR058792">
    <property type="entry name" value="Beta-barrel_RND_2"/>
</dbReference>
<organism evidence="6 7">
    <name type="scientific">Candidatus Nitrospira allomarina</name>
    <dbReference type="NCBI Taxonomy" id="3020900"/>
    <lineage>
        <taxon>Bacteria</taxon>
        <taxon>Pseudomonadati</taxon>
        <taxon>Nitrospirota</taxon>
        <taxon>Nitrospiria</taxon>
        <taxon>Nitrospirales</taxon>
        <taxon>Nitrospiraceae</taxon>
        <taxon>Nitrospira</taxon>
    </lineage>
</organism>
<evidence type="ECO:0000259" key="4">
    <source>
        <dbReference type="Pfam" id="PF25973"/>
    </source>
</evidence>
<dbReference type="InterPro" id="IPR058647">
    <property type="entry name" value="BSH_CzcB-like"/>
</dbReference>
<name>A0AA96JQZ2_9BACT</name>
<dbReference type="Pfam" id="PF25973">
    <property type="entry name" value="BSH_CzcB"/>
    <property type="match status" value="1"/>
</dbReference>
<evidence type="ECO:0000256" key="1">
    <source>
        <dbReference type="ARBA" id="ARBA00009477"/>
    </source>
</evidence>
<dbReference type="SUPFAM" id="SSF111369">
    <property type="entry name" value="HlyD-like secretion proteins"/>
    <property type="match status" value="1"/>
</dbReference>
<dbReference type="GO" id="GO:0015562">
    <property type="term" value="F:efflux transmembrane transporter activity"/>
    <property type="evidence" value="ECO:0007669"/>
    <property type="project" value="TreeGrafter"/>
</dbReference>
<dbReference type="RefSeq" id="WP_312640159.1">
    <property type="nucleotide sequence ID" value="NZ_CP116967.1"/>
</dbReference>
<dbReference type="EMBL" id="CP116967">
    <property type="protein sequence ID" value="WNM56563.1"/>
    <property type="molecule type" value="Genomic_DNA"/>
</dbReference>
<dbReference type="Gene3D" id="2.40.420.20">
    <property type="match status" value="1"/>
</dbReference>
<keyword evidence="7" id="KW-1185">Reference proteome</keyword>
<dbReference type="FunFam" id="2.40.30.170:FF:000010">
    <property type="entry name" value="Efflux RND transporter periplasmic adaptor subunit"/>
    <property type="match status" value="1"/>
</dbReference>
<feature type="domain" description="CusB-like beta-barrel" evidence="3">
    <location>
        <begin position="224"/>
        <end position="294"/>
    </location>
</feature>
<feature type="domain" description="CzcB-like barrel-sandwich hybrid" evidence="4">
    <location>
        <begin position="86"/>
        <end position="203"/>
    </location>
</feature>
<dbReference type="Gene3D" id="2.40.30.170">
    <property type="match status" value="1"/>
</dbReference>
<dbReference type="AlphaFoldDB" id="A0AA96JQZ2"/>
<dbReference type="Pfam" id="PF25989">
    <property type="entry name" value="YknX_C"/>
    <property type="match status" value="1"/>
</dbReference>
<accession>A0AA96JQZ2</accession>
<dbReference type="PANTHER" id="PTHR30469">
    <property type="entry name" value="MULTIDRUG RESISTANCE PROTEIN MDTA"/>
    <property type="match status" value="1"/>
</dbReference>
<evidence type="ECO:0000313" key="7">
    <source>
        <dbReference type="Proteomes" id="UP001302719"/>
    </source>
</evidence>
<gene>
    <name evidence="6" type="ORF">PP769_11285</name>
</gene>
<dbReference type="KEGG" id="nall:PP769_11285"/>
<evidence type="ECO:0000313" key="6">
    <source>
        <dbReference type="EMBL" id="WNM56563.1"/>
    </source>
</evidence>
<keyword evidence="2" id="KW-0175">Coiled coil</keyword>